<protein>
    <recommendedName>
        <fullName evidence="1">Trypsin-co-occurring domain-containing protein</fullName>
    </recommendedName>
</protein>
<dbReference type="Proteomes" id="UP000672027">
    <property type="component" value="Chromosome"/>
</dbReference>
<name>A0ABX7X273_9GAMM</name>
<evidence type="ECO:0000259" key="1">
    <source>
        <dbReference type="Pfam" id="PF19493"/>
    </source>
</evidence>
<keyword evidence="3" id="KW-1185">Reference proteome</keyword>
<dbReference type="Pfam" id="PF19493">
    <property type="entry name" value="Trypco1"/>
    <property type="match status" value="1"/>
</dbReference>
<dbReference type="NCBIfam" id="NF041216">
    <property type="entry name" value="CU044_2847_fam"/>
    <property type="match status" value="1"/>
</dbReference>
<sequence>MATLKAIALENGQWVYMQVDENVTFPDIPTETPDDNGFEHKGIKEQAKKAVDNLGDLIRSMSDTAAKALQDSAFGNASKITLEFGIKLGGETGIPYIANGKAEGSVNVKVEFSPHSIPASTR</sequence>
<dbReference type="RefSeq" id="WP_210226325.1">
    <property type="nucleotide sequence ID" value="NZ_CP072800.1"/>
</dbReference>
<organism evidence="2 3">
    <name type="scientific">Candidatus Thiothrix anitrata</name>
    <dbReference type="NCBI Taxonomy" id="2823902"/>
    <lineage>
        <taxon>Bacteria</taxon>
        <taxon>Pseudomonadati</taxon>
        <taxon>Pseudomonadota</taxon>
        <taxon>Gammaproteobacteria</taxon>
        <taxon>Thiotrichales</taxon>
        <taxon>Thiotrichaceae</taxon>
        <taxon>Thiothrix</taxon>
    </lineage>
</organism>
<proteinExistence type="predicted"/>
<dbReference type="EMBL" id="CP072800">
    <property type="protein sequence ID" value="QTR49482.1"/>
    <property type="molecule type" value="Genomic_DNA"/>
</dbReference>
<reference evidence="2 3" key="1">
    <citation type="submission" date="2021-04" db="EMBL/GenBank/DDBJ databases">
        <title>Genomics, taxonomy and metabolism of representatives of sulfur bacteria of the genus Thiothrix: Thiothrix fructosivorans QT, Thiothrix unzii A1T and three new species, Thiothrix subterranea sp. nov., Thiothrix litoralis sp. nov. and 'Candidatus Thiothrix anitrata' sp. nov.</title>
        <authorList>
            <person name="Ravin N.V."/>
            <person name="Smolyakov D."/>
            <person name="Rudenko T.S."/>
            <person name="Mardanov A.V."/>
            <person name="Beletsky A.V."/>
            <person name="Markov N.D."/>
            <person name="Fomenkov A.I."/>
            <person name="Roberts R.J."/>
            <person name="Karnachuk O.V."/>
            <person name="Novikov A."/>
            <person name="Grabovich M.Y."/>
        </authorList>
    </citation>
    <scope>NUCLEOTIDE SEQUENCE [LARGE SCALE GENOMIC DNA]</scope>
    <source>
        <strain evidence="2 3">A52</strain>
    </source>
</reference>
<evidence type="ECO:0000313" key="3">
    <source>
        <dbReference type="Proteomes" id="UP000672027"/>
    </source>
</evidence>
<dbReference type="InterPro" id="IPR045794">
    <property type="entry name" value="Trypco1"/>
</dbReference>
<feature type="domain" description="Trypsin-co-occurring" evidence="1">
    <location>
        <begin position="8"/>
        <end position="113"/>
    </location>
</feature>
<evidence type="ECO:0000313" key="2">
    <source>
        <dbReference type="EMBL" id="QTR49482.1"/>
    </source>
</evidence>
<gene>
    <name evidence="2" type="ORF">J8380_14745</name>
</gene>
<accession>A0ABX7X273</accession>